<evidence type="ECO:0000313" key="3">
    <source>
        <dbReference type="Proteomes" id="UP000801492"/>
    </source>
</evidence>
<evidence type="ECO:0000313" key="2">
    <source>
        <dbReference type="EMBL" id="KAF2890659.1"/>
    </source>
</evidence>
<dbReference type="Proteomes" id="UP000801492">
    <property type="component" value="Unassembled WGS sequence"/>
</dbReference>
<name>A0A8K0CQB8_IGNLU</name>
<dbReference type="Gene3D" id="1.10.390.10">
    <property type="entry name" value="Neutral Protease Domain 2"/>
    <property type="match status" value="1"/>
</dbReference>
<feature type="non-terminal residue" evidence="2">
    <location>
        <position position="1"/>
    </location>
</feature>
<comment type="caution">
    <text evidence="2">The sequence shown here is derived from an EMBL/GenBank/DDBJ whole genome shotgun (WGS) entry which is preliminary data.</text>
</comment>
<organism evidence="2 3">
    <name type="scientific">Ignelater luminosus</name>
    <name type="common">Cucubano</name>
    <name type="synonym">Pyrophorus luminosus</name>
    <dbReference type="NCBI Taxonomy" id="2038154"/>
    <lineage>
        <taxon>Eukaryota</taxon>
        <taxon>Metazoa</taxon>
        <taxon>Ecdysozoa</taxon>
        <taxon>Arthropoda</taxon>
        <taxon>Hexapoda</taxon>
        <taxon>Insecta</taxon>
        <taxon>Pterygota</taxon>
        <taxon>Neoptera</taxon>
        <taxon>Endopterygota</taxon>
        <taxon>Coleoptera</taxon>
        <taxon>Polyphaga</taxon>
        <taxon>Elateriformia</taxon>
        <taxon>Elateroidea</taxon>
        <taxon>Elateridae</taxon>
        <taxon>Agrypninae</taxon>
        <taxon>Pyrophorini</taxon>
        <taxon>Ignelater</taxon>
    </lineage>
</organism>
<sequence length="178" mass="20736">MLSWYANYTGFDYMLAELDYIIYFPKYDVYGKMENCGGLTSKKTAIFYNDMTSTLCKNYTLNVFHQLGHIWFEQLVQQRSAVLQNLDYKFAEMSRSGVSTKEKGEIKRLMKEWFYQQIRRFCDPGRCIPLQNHRCIASVVYCSRLQKPARLSVVRKDLTSGGTKTALATRKTLQDGKL</sequence>
<evidence type="ECO:0000259" key="1">
    <source>
        <dbReference type="Pfam" id="PF01433"/>
    </source>
</evidence>
<dbReference type="GO" id="GO:0008270">
    <property type="term" value="F:zinc ion binding"/>
    <property type="evidence" value="ECO:0007669"/>
    <property type="project" value="InterPro"/>
</dbReference>
<dbReference type="GO" id="GO:0008237">
    <property type="term" value="F:metallopeptidase activity"/>
    <property type="evidence" value="ECO:0007669"/>
    <property type="project" value="InterPro"/>
</dbReference>
<proteinExistence type="predicted"/>
<dbReference type="SUPFAM" id="SSF55486">
    <property type="entry name" value="Metalloproteases ('zincins'), catalytic domain"/>
    <property type="match status" value="1"/>
</dbReference>
<dbReference type="EMBL" id="VTPC01048757">
    <property type="protein sequence ID" value="KAF2890659.1"/>
    <property type="molecule type" value="Genomic_DNA"/>
</dbReference>
<reference evidence="2" key="1">
    <citation type="submission" date="2019-08" db="EMBL/GenBank/DDBJ databases">
        <title>The genome of the North American firefly Photinus pyralis.</title>
        <authorList>
            <consortium name="Photinus pyralis genome working group"/>
            <person name="Fallon T.R."/>
            <person name="Sander Lower S.E."/>
            <person name="Weng J.-K."/>
        </authorList>
    </citation>
    <scope>NUCLEOTIDE SEQUENCE</scope>
    <source>
        <strain evidence="2">TRF0915ILg1</strain>
        <tissue evidence="2">Whole body</tissue>
    </source>
</reference>
<protein>
    <recommendedName>
        <fullName evidence="1">Peptidase M1 membrane alanine aminopeptidase domain-containing protein</fullName>
    </recommendedName>
</protein>
<dbReference type="InterPro" id="IPR027268">
    <property type="entry name" value="Peptidase_M4/M1_CTD_sf"/>
</dbReference>
<feature type="domain" description="Peptidase M1 membrane alanine aminopeptidase" evidence="1">
    <location>
        <begin position="1"/>
        <end position="107"/>
    </location>
</feature>
<dbReference type="InterPro" id="IPR014782">
    <property type="entry name" value="Peptidase_M1_dom"/>
</dbReference>
<keyword evidence="3" id="KW-1185">Reference proteome</keyword>
<dbReference type="Pfam" id="PF01433">
    <property type="entry name" value="Peptidase_M1"/>
    <property type="match status" value="1"/>
</dbReference>
<accession>A0A8K0CQB8</accession>
<dbReference type="AlphaFoldDB" id="A0A8K0CQB8"/>
<gene>
    <name evidence="2" type="ORF">ILUMI_15514</name>
</gene>